<protein>
    <submittedName>
        <fullName evidence="2">Uncharacterized protein</fullName>
    </submittedName>
</protein>
<dbReference type="RefSeq" id="WP_343131095.1">
    <property type="nucleotide sequence ID" value="NZ_JBCITK010000001.1"/>
</dbReference>
<dbReference type="Proteomes" id="UP001418796">
    <property type="component" value="Unassembled WGS sequence"/>
</dbReference>
<evidence type="ECO:0000313" key="2">
    <source>
        <dbReference type="EMBL" id="MEN0644395.1"/>
    </source>
</evidence>
<keyword evidence="1" id="KW-0472">Membrane</keyword>
<organism evidence="2 3">
    <name type="scientific">Alkalicoccobacillus gibsonii</name>
    <dbReference type="NCBI Taxonomy" id="79881"/>
    <lineage>
        <taxon>Bacteria</taxon>
        <taxon>Bacillati</taxon>
        <taxon>Bacillota</taxon>
        <taxon>Bacilli</taxon>
        <taxon>Bacillales</taxon>
        <taxon>Bacillaceae</taxon>
        <taxon>Alkalicoccobacillus</taxon>
    </lineage>
</organism>
<comment type="caution">
    <text evidence="2">The sequence shown here is derived from an EMBL/GenBank/DDBJ whole genome shotgun (WGS) entry which is preliminary data.</text>
</comment>
<keyword evidence="3" id="KW-1185">Reference proteome</keyword>
<keyword evidence="1" id="KW-0812">Transmembrane</keyword>
<evidence type="ECO:0000313" key="3">
    <source>
        <dbReference type="Proteomes" id="UP001418796"/>
    </source>
</evidence>
<accession>A0ABU9VKG6</accession>
<dbReference type="EMBL" id="JBCITK010000001">
    <property type="protein sequence ID" value="MEN0644395.1"/>
    <property type="molecule type" value="Genomic_DNA"/>
</dbReference>
<sequence>MKQRYLICLLLAGVLISYGIQYLPLGEGGASGWFALSWLVFAGMVLLSNLFAWVRSHSKNQARKQTQRETVLTRVRQNEYE</sequence>
<proteinExistence type="predicted"/>
<name>A0ABU9VKG6_9BACI</name>
<feature type="transmembrane region" description="Helical" evidence="1">
    <location>
        <begin position="35"/>
        <end position="54"/>
    </location>
</feature>
<evidence type="ECO:0000256" key="1">
    <source>
        <dbReference type="SAM" id="Phobius"/>
    </source>
</evidence>
<gene>
    <name evidence="2" type="ORF">MKY91_14685</name>
</gene>
<reference evidence="2 3" key="1">
    <citation type="submission" date="2024-03" db="EMBL/GenBank/DDBJ databases">
        <title>Bacilli Hybrid Assemblies.</title>
        <authorList>
            <person name="Kovac J."/>
        </authorList>
    </citation>
    <scope>NUCLEOTIDE SEQUENCE [LARGE SCALE GENOMIC DNA]</scope>
    <source>
        <strain evidence="2 3">FSL R7-0666</strain>
    </source>
</reference>
<keyword evidence="1" id="KW-1133">Transmembrane helix</keyword>